<dbReference type="InterPro" id="IPR043504">
    <property type="entry name" value="Peptidase_S1_PA_chymotrypsin"/>
</dbReference>
<keyword evidence="2" id="KW-0325">Glycoprotein</keyword>
<evidence type="ECO:0000256" key="3">
    <source>
        <dbReference type="ARBA" id="ARBA00024195"/>
    </source>
</evidence>
<evidence type="ECO:0000259" key="4">
    <source>
        <dbReference type="Pfam" id="PF00089"/>
    </source>
</evidence>
<dbReference type="EMBL" id="JBEHCU010005308">
    <property type="protein sequence ID" value="KAL1400240.1"/>
    <property type="molecule type" value="Genomic_DNA"/>
</dbReference>
<feature type="domain" description="Peptidase S1" evidence="4">
    <location>
        <begin position="13"/>
        <end position="106"/>
    </location>
</feature>
<comment type="caution">
    <text evidence="5">The sequence shown here is derived from an EMBL/GenBank/DDBJ whole genome shotgun (WGS) entry which is preliminary data.</text>
</comment>
<name>A0ABD1DKH8_CULPP</name>
<evidence type="ECO:0000256" key="2">
    <source>
        <dbReference type="ARBA" id="ARBA00023180"/>
    </source>
</evidence>
<accession>A0ABD1DKH8</accession>
<proteinExistence type="inferred from homology"/>
<comment type="similarity">
    <text evidence="3">Belongs to the peptidase S1 family. CLIP subfamily.</text>
</comment>
<keyword evidence="1" id="KW-1015">Disulfide bond</keyword>
<keyword evidence="6" id="KW-1185">Reference proteome</keyword>
<evidence type="ECO:0000313" key="5">
    <source>
        <dbReference type="EMBL" id="KAL1400240.1"/>
    </source>
</evidence>
<dbReference type="SUPFAM" id="SSF50494">
    <property type="entry name" value="Trypsin-like serine proteases"/>
    <property type="match status" value="1"/>
</dbReference>
<dbReference type="InterPro" id="IPR009003">
    <property type="entry name" value="Peptidase_S1_PA"/>
</dbReference>
<dbReference type="Pfam" id="PF00089">
    <property type="entry name" value="Trypsin"/>
    <property type="match status" value="1"/>
</dbReference>
<dbReference type="Gene3D" id="2.40.10.10">
    <property type="entry name" value="Trypsin-like serine proteases"/>
    <property type="match status" value="1"/>
</dbReference>
<dbReference type="PANTHER" id="PTHR24256">
    <property type="entry name" value="TRYPTASE-RELATED"/>
    <property type="match status" value="1"/>
</dbReference>
<reference evidence="5 6" key="1">
    <citation type="submission" date="2024-05" db="EMBL/GenBank/DDBJ databases">
        <title>Culex pipiens pipiens assembly and annotation.</title>
        <authorList>
            <person name="Alout H."/>
            <person name="Durand T."/>
        </authorList>
    </citation>
    <scope>NUCLEOTIDE SEQUENCE [LARGE SCALE GENOMIC DNA]</scope>
    <source>
        <strain evidence="5">HA-2024</strain>
        <tissue evidence="5">Whole body</tissue>
    </source>
</reference>
<sequence length="280" mass="29846">MAGNLSASGAAGTNTSSTVRRNVISVIPHEAYNATSGEHDIALLKLDRPLPLNNSSVQWIELQGPPPNVTSTGGQTTTASNKVNENCFINIYNNSVGPSNYPYTVVRNVSFFDKWVCDERNRGRVNGGGDGRCVEYRFGGSQSCLLDPDVLRHSEDRGTALVCNFKLAAILAEINPPVSAGQCVASMQRRTTAYYTPMEPHLGWIRGGHREFVGGGAASTVGTPSFGFNRWPGISAGICTGTRQPGVLLGDSAAGCTRKPPKIGSSGIILQWNRAESFSL</sequence>
<dbReference type="Proteomes" id="UP001562425">
    <property type="component" value="Unassembled WGS sequence"/>
</dbReference>
<gene>
    <name evidence="5" type="ORF">pipiens_007594</name>
</gene>
<evidence type="ECO:0000313" key="6">
    <source>
        <dbReference type="Proteomes" id="UP001562425"/>
    </source>
</evidence>
<organism evidence="5 6">
    <name type="scientific">Culex pipiens pipiens</name>
    <name type="common">Northern house mosquito</name>
    <dbReference type="NCBI Taxonomy" id="38569"/>
    <lineage>
        <taxon>Eukaryota</taxon>
        <taxon>Metazoa</taxon>
        <taxon>Ecdysozoa</taxon>
        <taxon>Arthropoda</taxon>
        <taxon>Hexapoda</taxon>
        <taxon>Insecta</taxon>
        <taxon>Pterygota</taxon>
        <taxon>Neoptera</taxon>
        <taxon>Endopterygota</taxon>
        <taxon>Diptera</taxon>
        <taxon>Nematocera</taxon>
        <taxon>Culicoidea</taxon>
        <taxon>Culicidae</taxon>
        <taxon>Culicinae</taxon>
        <taxon>Culicini</taxon>
        <taxon>Culex</taxon>
        <taxon>Culex</taxon>
    </lineage>
</organism>
<protein>
    <recommendedName>
        <fullName evidence="4">Peptidase S1 domain-containing protein</fullName>
    </recommendedName>
</protein>
<evidence type="ECO:0000256" key="1">
    <source>
        <dbReference type="ARBA" id="ARBA00023157"/>
    </source>
</evidence>
<dbReference type="AlphaFoldDB" id="A0ABD1DKH8"/>
<dbReference type="InterPro" id="IPR051487">
    <property type="entry name" value="Ser/Thr_Proteases_Immune/Dev"/>
</dbReference>
<dbReference type="InterPro" id="IPR001254">
    <property type="entry name" value="Trypsin_dom"/>
</dbReference>